<name>A0A8X7CJE5_9ARAC</name>
<dbReference type="SMART" id="SM00034">
    <property type="entry name" value="CLECT"/>
    <property type="match status" value="2"/>
</dbReference>
<evidence type="ECO:0000313" key="2">
    <source>
        <dbReference type="EMBL" id="GFY66427.1"/>
    </source>
</evidence>
<dbReference type="PROSITE" id="PS50041">
    <property type="entry name" value="C_TYPE_LECTIN_2"/>
    <property type="match status" value="1"/>
</dbReference>
<keyword evidence="3" id="KW-1185">Reference proteome</keyword>
<evidence type="ECO:0000259" key="1">
    <source>
        <dbReference type="PROSITE" id="PS50041"/>
    </source>
</evidence>
<dbReference type="Proteomes" id="UP000886998">
    <property type="component" value="Unassembled WGS sequence"/>
</dbReference>
<protein>
    <submittedName>
        <fullName evidence="2">C-type lectin domain-containing protein</fullName>
    </submittedName>
</protein>
<dbReference type="Gene3D" id="3.10.100.10">
    <property type="entry name" value="Mannose-Binding Protein A, subunit A"/>
    <property type="match status" value="2"/>
</dbReference>
<dbReference type="InterPro" id="IPR016186">
    <property type="entry name" value="C-type_lectin-like/link_sf"/>
</dbReference>
<dbReference type="CDD" id="cd00037">
    <property type="entry name" value="CLECT"/>
    <property type="match status" value="1"/>
</dbReference>
<dbReference type="SUPFAM" id="SSF56436">
    <property type="entry name" value="C-type lectin-like"/>
    <property type="match status" value="2"/>
</dbReference>
<dbReference type="InterPro" id="IPR001304">
    <property type="entry name" value="C-type_lectin-like"/>
</dbReference>
<evidence type="ECO:0000313" key="3">
    <source>
        <dbReference type="Proteomes" id="UP000886998"/>
    </source>
</evidence>
<dbReference type="AlphaFoldDB" id="A0A8X7CJE5"/>
<reference evidence="2" key="1">
    <citation type="submission" date="2020-08" db="EMBL/GenBank/DDBJ databases">
        <title>Multicomponent nature underlies the extraordinary mechanical properties of spider dragline silk.</title>
        <authorList>
            <person name="Kono N."/>
            <person name="Nakamura H."/>
            <person name="Mori M."/>
            <person name="Yoshida Y."/>
            <person name="Ohtoshi R."/>
            <person name="Malay A.D."/>
            <person name="Moran D.A.P."/>
            <person name="Tomita M."/>
            <person name="Numata K."/>
            <person name="Arakawa K."/>
        </authorList>
    </citation>
    <scope>NUCLEOTIDE SEQUENCE</scope>
</reference>
<proteinExistence type="predicted"/>
<dbReference type="EMBL" id="BMAV01016039">
    <property type="protein sequence ID" value="GFY66427.1"/>
    <property type="molecule type" value="Genomic_DNA"/>
</dbReference>
<dbReference type="InterPro" id="IPR016187">
    <property type="entry name" value="CTDL_fold"/>
</dbReference>
<comment type="caution">
    <text evidence="2">The sequence shown here is derived from an EMBL/GenBank/DDBJ whole genome shotgun (WGS) entry which is preliminary data.</text>
</comment>
<sequence length="284" mass="32458">MKKKCVTNCQQPFFSVESQNICVYLSSRVISLDNIETYCATEVYGAEPFTGRLTDDGLKDFRKALMDYIAIPNRVLIGMQRGVDSMQRPTDFFKFSNDEGSVKENEYGLWASDPEYYDCGVVSYSKDFKVIPVKCDDKAMYMCEKKEEPCRDSYVRYIDYYGKCLVVVPDKENYMYAGIQCDNGKGHLFPYKSSDDTRSVASAIYSSVTIDGGIYAGLQKKSTGEWVYENGVKETSDSRWDSDDDREKDCAVYRFQRDGTLALFSMDCDMQHRVLCVGEFSTKL</sequence>
<dbReference type="OrthoDB" id="6429727at2759"/>
<feature type="domain" description="C-type lectin" evidence="1">
    <location>
        <begin position="160"/>
        <end position="277"/>
    </location>
</feature>
<accession>A0A8X7CJE5</accession>
<organism evidence="2 3">
    <name type="scientific">Trichonephila inaurata madagascariensis</name>
    <dbReference type="NCBI Taxonomy" id="2747483"/>
    <lineage>
        <taxon>Eukaryota</taxon>
        <taxon>Metazoa</taxon>
        <taxon>Ecdysozoa</taxon>
        <taxon>Arthropoda</taxon>
        <taxon>Chelicerata</taxon>
        <taxon>Arachnida</taxon>
        <taxon>Araneae</taxon>
        <taxon>Araneomorphae</taxon>
        <taxon>Entelegynae</taxon>
        <taxon>Araneoidea</taxon>
        <taxon>Nephilidae</taxon>
        <taxon>Trichonephila</taxon>
        <taxon>Trichonephila inaurata</taxon>
    </lineage>
</organism>
<gene>
    <name evidence="2" type="primary">AVEN_79069_1</name>
    <name evidence="2" type="ORF">TNIN_495301</name>
</gene>
<dbReference type="Pfam" id="PF00059">
    <property type="entry name" value="Lectin_C"/>
    <property type="match status" value="1"/>
</dbReference>